<protein>
    <submittedName>
        <fullName evidence="6">Interferon alpha-inducible 27 2A isoform X1</fullName>
    </submittedName>
</protein>
<dbReference type="InterPro" id="IPR038213">
    <property type="entry name" value="IFI6/IFI27-like_sf"/>
</dbReference>
<dbReference type="InterPro" id="IPR009311">
    <property type="entry name" value="IFI6/IFI27-like"/>
</dbReference>
<dbReference type="GO" id="GO:0097193">
    <property type="term" value="P:intrinsic apoptotic signaling pathway"/>
    <property type="evidence" value="ECO:0007669"/>
    <property type="project" value="TreeGrafter"/>
</dbReference>
<comment type="similarity">
    <text evidence="2">Belongs to the IFI6/IFI27 family.</text>
</comment>
<evidence type="ECO:0000256" key="1">
    <source>
        <dbReference type="ARBA" id="ARBA00004141"/>
    </source>
</evidence>
<comment type="subcellular location">
    <subcellularLocation>
        <location evidence="1">Membrane</location>
        <topology evidence="1">Multi-pass membrane protein</topology>
    </subcellularLocation>
</comment>
<accession>A0A6S7IDI7</accession>
<keyword evidence="3" id="KW-0812">Transmembrane</keyword>
<proteinExistence type="inferred from homology"/>
<evidence type="ECO:0000256" key="4">
    <source>
        <dbReference type="ARBA" id="ARBA00022989"/>
    </source>
</evidence>
<name>A0A6S7IDI7_PARCT</name>
<keyword evidence="5" id="KW-0472">Membrane</keyword>
<evidence type="ECO:0000256" key="5">
    <source>
        <dbReference type="ARBA" id="ARBA00023136"/>
    </source>
</evidence>
<dbReference type="GO" id="GO:0001836">
    <property type="term" value="P:release of cytochrome c from mitochondria"/>
    <property type="evidence" value="ECO:0007669"/>
    <property type="project" value="TreeGrafter"/>
</dbReference>
<dbReference type="Pfam" id="PF06140">
    <property type="entry name" value="Ifi-6-16"/>
    <property type="match status" value="1"/>
</dbReference>
<dbReference type="PANTHER" id="PTHR16932">
    <property type="entry name" value="INTERFERON ALPHA-INDUCIBLE PROTEIN 27"/>
    <property type="match status" value="1"/>
</dbReference>
<gene>
    <name evidence="6" type="ORF">PACLA_8A008147</name>
</gene>
<evidence type="ECO:0000256" key="3">
    <source>
        <dbReference type="ARBA" id="ARBA00022692"/>
    </source>
</evidence>
<evidence type="ECO:0000313" key="6">
    <source>
        <dbReference type="EMBL" id="CAB4015736.1"/>
    </source>
</evidence>
<evidence type="ECO:0000313" key="7">
    <source>
        <dbReference type="Proteomes" id="UP001152795"/>
    </source>
</evidence>
<organism evidence="6 7">
    <name type="scientific">Paramuricea clavata</name>
    <name type="common">Red gorgonian</name>
    <name type="synonym">Violescent sea-whip</name>
    <dbReference type="NCBI Taxonomy" id="317549"/>
    <lineage>
        <taxon>Eukaryota</taxon>
        <taxon>Metazoa</taxon>
        <taxon>Cnidaria</taxon>
        <taxon>Anthozoa</taxon>
        <taxon>Octocorallia</taxon>
        <taxon>Malacalcyonacea</taxon>
        <taxon>Plexauridae</taxon>
        <taxon>Paramuricea</taxon>
    </lineage>
</organism>
<dbReference type="AlphaFoldDB" id="A0A6S7IDI7"/>
<reference evidence="6" key="1">
    <citation type="submission" date="2020-04" db="EMBL/GenBank/DDBJ databases">
        <authorList>
            <person name="Alioto T."/>
            <person name="Alioto T."/>
            <person name="Gomez Garrido J."/>
        </authorList>
    </citation>
    <scope>NUCLEOTIDE SEQUENCE</scope>
    <source>
        <strain evidence="6">A484AB</strain>
    </source>
</reference>
<keyword evidence="4" id="KW-1133">Transmembrane helix</keyword>
<keyword evidence="7" id="KW-1185">Reference proteome</keyword>
<dbReference type="GO" id="GO:0031966">
    <property type="term" value="C:mitochondrial membrane"/>
    <property type="evidence" value="ECO:0007669"/>
    <property type="project" value="TreeGrafter"/>
</dbReference>
<dbReference type="PANTHER" id="PTHR16932:SF18">
    <property type="entry name" value="INTERFERON, ALPHA-INDUCIBLE PROTEIN 27-LIKE 2"/>
    <property type="match status" value="1"/>
</dbReference>
<comment type="caution">
    <text evidence="6">The sequence shown here is derived from an EMBL/GenBank/DDBJ whole genome shotgun (WGS) entry which is preliminary data.</text>
</comment>
<dbReference type="Gene3D" id="6.10.110.10">
    <property type="match status" value="1"/>
</dbReference>
<evidence type="ECO:0000256" key="2">
    <source>
        <dbReference type="ARBA" id="ARBA00007262"/>
    </source>
</evidence>
<dbReference type="Proteomes" id="UP001152795">
    <property type="component" value="Unassembled WGS sequence"/>
</dbReference>
<sequence>MKAFERFALVVCVCLILNGNVASAWLGAIIGGVGAVVAAPAVLTAAGFTGAGITAGSLGAYMMSALAPTAAGGVVATLQSVGAAGLGYAGSAVVGAVGAAVGAAADE</sequence>
<dbReference type="EMBL" id="CACRXK020008824">
    <property type="protein sequence ID" value="CAB4015736.1"/>
    <property type="molecule type" value="Genomic_DNA"/>
</dbReference>